<protein>
    <submittedName>
        <fullName evidence="1">Uncharacterized protein</fullName>
    </submittedName>
</protein>
<accession>A0A8S5R2Z5</accession>
<sequence>MSREVYLTTTDNPYHPGDQFAEWYNFDIQHGYDSMGYLDRVLNTTDSLGPHILDEDIERAIDDIVRYNLSGVHTKMIVENNKPPLYI</sequence>
<reference evidence="1" key="1">
    <citation type="journal article" date="2021" name="Proc. Natl. Acad. Sci. U.S.A.">
        <title>A Catalog of Tens of Thousands of Viruses from Human Metagenomes Reveals Hidden Associations with Chronic Diseases.</title>
        <authorList>
            <person name="Tisza M.J."/>
            <person name="Buck C.B."/>
        </authorList>
    </citation>
    <scope>NUCLEOTIDE SEQUENCE</scope>
    <source>
        <strain evidence="1">Ctj7g1</strain>
    </source>
</reference>
<organism evidence="1">
    <name type="scientific">Siphoviridae sp. ctj7g1</name>
    <dbReference type="NCBI Taxonomy" id="2826438"/>
    <lineage>
        <taxon>Viruses</taxon>
        <taxon>Duplodnaviria</taxon>
        <taxon>Heunggongvirae</taxon>
        <taxon>Uroviricota</taxon>
        <taxon>Caudoviricetes</taxon>
    </lineage>
</organism>
<proteinExistence type="predicted"/>
<name>A0A8S5R2Z5_9CAUD</name>
<dbReference type="EMBL" id="BK015796">
    <property type="protein sequence ID" value="DAE25300.1"/>
    <property type="molecule type" value="Genomic_DNA"/>
</dbReference>
<evidence type="ECO:0000313" key="1">
    <source>
        <dbReference type="EMBL" id="DAE25300.1"/>
    </source>
</evidence>